<dbReference type="AlphaFoldDB" id="A0A1X6NJB0"/>
<evidence type="ECO:0000256" key="1">
    <source>
        <dbReference type="SAM" id="Phobius"/>
    </source>
</evidence>
<gene>
    <name evidence="2" type="ORF">BU14_2360s0001</name>
</gene>
<sequence>MGTAAPPTGAADADGLATLARLTAEVSALRAQAAVTAAALPDLQRQVAALTADAERAFLGYGPFETTAFFASLCVAAYTLIPNPTGVQAARHASELAVYRQWVAAAAVLGAYVGLVAAVVATQVAAGWGGRDVAWLAAPMLAPWAPLLGAAVRTVRSANAVRAMMRDRGSCNRVTAVLREALLLGLAGLTVRTAGYVLGFTGVPPPRPPPPPPAVVAAAAAAVGGAEADVAAAWAAAVDPSRCGLPVSRSVERDSLPAADLRLPWGAAWDPLARWWSRVADRVPTGRSLWGWCPAAAGRGVERVPSPWDRSGGGRLPPWAETLTLDAIDGLLAGGTLSAARLASLPSDTCPRCRTAARAAVEAYLESSDRRHAGVAPAAWFDATRLYPDDRTSALLDALWLA</sequence>
<proteinExistence type="predicted"/>
<organism evidence="2 3">
    <name type="scientific">Porphyra umbilicalis</name>
    <name type="common">Purple laver</name>
    <name type="synonym">Red alga</name>
    <dbReference type="NCBI Taxonomy" id="2786"/>
    <lineage>
        <taxon>Eukaryota</taxon>
        <taxon>Rhodophyta</taxon>
        <taxon>Bangiophyceae</taxon>
        <taxon>Bangiales</taxon>
        <taxon>Bangiaceae</taxon>
        <taxon>Porphyra</taxon>
    </lineage>
</organism>
<keyword evidence="1" id="KW-0472">Membrane</keyword>
<feature type="transmembrane region" description="Helical" evidence="1">
    <location>
        <begin position="133"/>
        <end position="155"/>
    </location>
</feature>
<keyword evidence="1" id="KW-0812">Transmembrane</keyword>
<feature type="transmembrane region" description="Helical" evidence="1">
    <location>
        <begin position="176"/>
        <end position="198"/>
    </location>
</feature>
<name>A0A1X6NJB0_PORUM</name>
<protein>
    <submittedName>
        <fullName evidence="2">Uncharacterized protein</fullName>
    </submittedName>
</protein>
<evidence type="ECO:0000313" key="2">
    <source>
        <dbReference type="EMBL" id="OSX68707.1"/>
    </source>
</evidence>
<feature type="transmembrane region" description="Helical" evidence="1">
    <location>
        <begin position="58"/>
        <end position="81"/>
    </location>
</feature>
<dbReference type="Proteomes" id="UP000218209">
    <property type="component" value="Unassembled WGS sequence"/>
</dbReference>
<keyword evidence="1" id="KW-1133">Transmembrane helix</keyword>
<keyword evidence="3" id="KW-1185">Reference proteome</keyword>
<accession>A0A1X6NJB0</accession>
<reference evidence="2 3" key="1">
    <citation type="submission" date="2017-03" db="EMBL/GenBank/DDBJ databases">
        <title>WGS assembly of Porphyra umbilicalis.</title>
        <authorList>
            <person name="Brawley S.H."/>
            <person name="Blouin N.A."/>
            <person name="Ficko-Blean E."/>
            <person name="Wheeler G.L."/>
            <person name="Lohr M."/>
            <person name="Goodson H.V."/>
            <person name="Jenkins J.W."/>
            <person name="Blaby-Haas C.E."/>
            <person name="Helliwell K.E."/>
            <person name="Chan C."/>
            <person name="Marriage T."/>
            <person name="Bhattacharya D."/>
            <person name="Klein A.S."/>
            <person name="Badis Y."/>
            <person name="Brodie J."/>
            <person name="Cao Y."/>
            <person name="Collen J."/>
            <person name="Dittami S.M."/>
            <person name="Gachon C.M."/>
            <person name="Green B.R."/>
            <person name="Karpowicz S."/>
            <person name="Kim J.W."/>
            <person name="Kudahl U."/>
            <person name="Lin S."/>
            <person name="Michel G."/>
            <person name="Mittag M."/>
            <person name="Olson B.J."/>
            <person name="Pangilinan J."/>
            <person name="Peng Y."/>
            <person name="Qiu H."/>
            <person name="Shu S."/>
            <person name="Singer J.T."/>
            <person name="Smith A.G."/>
            <person name="Sprecher B.N."/>
            <person name="Wagner V."/>
            <person name="Wang W."/>
            <person name="Wang Z.-Y."/>
            <person name="Yan J."/>
            <person name="Yarish C."/>
            <person name="Zoeuner-Riek S."/>
            <person name="Zhuang Y."/>
            <person name="Zou Y."/>
            <person name="Lindquist E.A."/>
            <person name="Grimwood J."/>
            <person name="Barry K."/>
            <person name="Rokhsar D.S."/>
            <person name="Schmutz J."/>
            <person name="Stiller J.W."/>
            <person name="Grossman A.R."/>
            <person name="Prochnik S.E."/>
        </authorList>
    </citation>
    <scope>NUCLEOTIDE SEQUENCE [LARGE SCALE GENOMIC DNA]</scope>
    <source>
        <strain evidence="2">4086291</strain>
    </source>
</reference>
<evidence type="ECO:0000313" key="3">
    <source>
        <dbReference type="Proteomes" id="UP000218209"/>
    </source>
</evidence>
<feature type="non-terminal residue" evidence="2">
    <location>
        <position position="402"/>
    </location>
</feature>
<feature type="transmembrane region" description="Helical" evidence="1">
    <location>
        <begin position="102"/>
        <end position="121"/>
    </location>
</feature>
<dbReference type="EMBL" id="KV920178">
    <property type="protein sequence ID" value="OSX68707.1"/>
    <property type="molecule type" value="Genomic_DNA"/>
</dbReference>